<protein>
    <submittedName>
        <fullName evidence="1">MoaD/ThiS family protein</fullName>
    </submittedName>
</protein>
<dbReference type="InterPro" id="IPR012675">
    <property type="entry name" value="Beta-grasp_dom_sf"/>
</dbReference>
<dbReference type="Gene3D" id="3.10.20.30">
    <property type="match status" value="1"/>
</dbReference>
<dbReference type="PANTHER" id="PTHR38031">
    <property type="entry name" value="SULFUR CARRIER PROTEIN SLR0821-RELATED"/>
    <property type="match status" value="1"/>
</dbReference>
<accession>A0A938B277</accession>
<sequence length="87" mass="9309">MAIVFLSAMLQPLTGGVSQVRVAGRTIRTVINHLEERFPGMKERLLQDGDLRPDIAVAIDGELALDGLAESVGEESEVHFIPPISGG</sequence>
<evidence type="ECO:0000313" key="2">
    <source>
        <dbReference type="Proteomes" id="UP000712673"/>
    </source>
</evidence>
<organism evidence="1 2">
    <name type="scientific">Tectimicrobiota bacterium</name>
    <dbReference type="NCBI Taxonomy" id="2528274"/>
    <lineage>
        <taxon>Bacteria</taxon>
        <taxon>Pseudomonadati</taxon>
        <taxon>Nitrospinota/Tectimicrobiota group</taxon>
        <taxon>Candidatus Tectimicrobiota</taxon>
    </lineage>
</organism>
<dbReference type="InterPro" id="IPR052045">
    <property type="entry name" value="Sulfur_Carrier/Prot_Modifier"/>
</dbReference>
<dbReference type="AlphaFoldDB" id="A0A938B277"/>
<dbReference type="EMBL" id="VGLS01000029">
    <property type="protein sequence ID" value="MBM3222540.1"/>
    <property type="molecule type" value="Genomic_DNA"/>
</dbReference>
<dbReference type="CDD" id="cd17040">
    <property type="entry name" value="Ubl_MoaD_like"/>
    <property type="match status" value="1"/>
</dbReference>
<gene>
    <name evidence="1" type="ORF">FJZ47_01870</name>
</gene>
<dbReference type="InterPro" id="IPR003749">
    <property type="entry name" value="ThiS/MoaD-like"/>
</dbReference>
<reference evidence="1" key="1">
    <citation type="submission" date="2019-03" db="EMBL/GenBank/DDBJ databases">
        <title>Lake Tanganyika Metagenome-Assembled Genomes (MAGs).</title>
        <authorList>
            <person name="Tran P."/>
        </authorList>
    </citation>
    <scope>NUCLEOTIDE SEQUENCE</scope>
    <source>
        <strain evidence="1">K_DeepCast_65m_m2_066</strain>
    </source>
</reference>
<evidence type="ECO:0000313" key="1">
    <source>
        <dbReference type="EMBL" id="MBM3222540.1"/>
    </source>
</evidence>
<dbReference type="SUPFAM" id="SSF54285">
    <property type="entry name" value="MoaD/ThiS"/>
    <property type="match status" value="1"/>
</dbReference>
<name>A0A938B277_UNCTE</name>
<dbReference type="Pfam" id="PF02597">
    <property type="entry name" value="ThiS"/>
    <property type="match status" value="1"/>
</dbReference>
<dbReference type="Proteomes" id="UP000712673">
    <property type="component" value="Unassembled WGS sequence"/>
</dbReference>
<comment type="caution">
    <text evidence="1">The sequence shown here is derived from an EMBL/GenBank/DDBJ whole genome shotgun (WGS) entry which is preliminary data.</text>
</comment>
<proteinExistence type="predicted"/>
<dbReference type="InterPro" id="IPR016155">
    <property type="entry name" value="Mopterin_synth/thiamin_S_b"/>
</dbReference>
<dbReference type="PANTHER" id="PTHR38031:SF1">
    <property type="entry name" value="SULFUR CARRIER PROTEIN CYSO"/>
    <property type="match status" value="1"/>
</dbReference>